<keyword evidence="2 5" id="KW-0812">Transmembrane</keyword>
<proteinExistence type="predicted"/>
<dbReference type="OrthoDB" id="7688451at2"/>
<evidence type="ECO:0000259" key="6">
    <source>
        <dbReference type="Pfam" id="PF04893"/>
    </source>
</evidence>
<evidence type="ECO:0000256" key="2">
    <source>
        <dbReference type="ARBA" id="ARBA00022692"/>
    </source>
</evidence>
<protein>
    <recommendedName>
        <fullName evidence="6">Yip1 domain-containing protein</fullName>
    </recommendedName>
</protein>
<dbReference type="eggNOG" id="ENOG5032RKM">
    <property type="taxonomic scope" value="Bacteria"/>
</dbReference>
<dbReference type="Pfam" id="PF04893">
    <property type="entry name" value="Yip1"/>
    <property type="match status" value="1"/>
</dbReference>
<dbReference type="HOGENOM" id="CLU_117637_0_0_5"/>
<feature type="domain" description="Yip1" evidence="6">
    <location>
        <begin position="15"/>
        <end position="185"/>
    </location>
</feature>
<feature type="transmembrane region" description="Helical" evidence="5">
    <location>
        <begin position="140"/>
        <end position="163"/>
    </location>
</feature>
<evidence type="ECO:0000256" key="1">
    <source>
        <dbReference type="ARBA" id="ARBA00004141"/>
    </source>
</evidence>
<evidence type="ECO:0000313" key="7">
    <source>
        <dbReference type="EMBL" id="ABV93366.1"/>
    </source>
</evidence>
<dbReference type="AlphaFoldDB" id="A8LL02"/>
<evidence type="ECO:0000256" key="3">
    <source>
        <dbReference type="ARBA" id="ARBA00022989"/>
    </source>
</evidence>
<feature type="transmembrane region" description="Helical" evidence="5">
    <location>
        <begin position="109"/>
        <end position="133"/>
    </location>
</feature>
<name>A8LL02_DINSH</name>
<keyword evidence="8" id="KW-1185">Reference proteome</keyword>
<evidence type="ECO:0000256" key="5">
    <source>
        <dbReference type="SAM" id="Phobius"/>
    </source>
</evidence>
<dbReference type="EMBL" id="CP000830">
    <property type="protein sequence ID" value="ABV93366.1"/>
    <property type="molecule type" value="Genomic_DNA"/>
</dbReference>
<keyword evidence="3 5" id="KW-1133">Transmembrane helix</keyword>
<keyword evidence="4 5" id="KW-0472">Membrane</keyword>
<evidence type="ECO:0000313" key="8">
    <source>
        <dbReference type="Proteomes" id="UP000006833"/>
    </source>
</evidence>
<sequence length="199" mass="20782">MTLTLNNLLSLVVQTLKAPREGASTVLSLGLPRHVLMQLLSLVVVLSVIAGQLGVFALGGGFEDGAMTGPFVMSPLMATFIQFALLIVLVSCVHVIGRALGGTGSFEESLALVTWLQFILLCLQVVQFAALILFPVIGSLIGLASIALFMWLLVNFVAVIHGFASLGLVFAGVLISAFGVLFAMSLLLAMLGLSIPGSL</sequence>
<comment type="subcellular location">
    <subcellularLocation>
        <location evidence="1">Membrane</location>
        <topology evidence="1">Multi-pass membrane protein</topology>
    </subcellularLocation>
</comment>
<accession>A8LL02</accession>
<dbReference type="KEGG" id="dsh:Dshi_1624"/>
<dbReference type="GO" id="GO:0016020">
    <property type="term" value="C:membrane"/>
    <property type="evidence" value="ECO:0007669"/>
    <property type="project" value="UniProtKB-SubCell"/>
</dbReference>
<dbReference type="STRING" id="398580.Dshi_1624"/>
<feature type="transmembrane region" description="Helical" evidence="5">
    <location>
        <begin position="169"/>
        <end position="193"/>
    </location>
</feature>
<dbReference type="InterPro" id="IPR006977">
    <property type="entry name" value="Yip1_dom"/>
</dbReference>
<feature type="transmembrane region" description="Helical" evidence="5">
    <location>
        <begin position="71"/>
        <end position="97"/>
    </location>
</feature>
<evidence type="ECO:0000256" key="4">
    <source>
        <dbReference type="ARBA" id="ARBA00023136"/>
    </source>
</evidence>
<reference evidence="8" key="1">
    <citation type="journal article" date="2010" name="ISME J.">
        <title>The complete genome sequence of the algal symbiont Dinoroseobacter shibae: a hitchhiker's guide to life in the sea.</title>
        <authorList>
            <person name="Wagner-Dobler I."/>
            <person name="Ballhausen B."/>
            <person name="Berger M."/>
            <person name="Brinkhoff T."/>
            <person name="Buchholz I."/>
            <person name="Bunk B."/>
            <person name="Cypionka H."/>
            <person name="Daniel R."/>
            <person name="Drepper T."/>
            <person name="Gerdts G."/>
            <person name="Hahnke S."/>
            <person name="Han C."/>
            <person name="Jahn D."/>
            <person name="Kalhoefer D."/>
            <person name="Kiss H."/>
            <person name="Klenk H.P."/>
            <person name="Kyrpides N."/>
            <person name="Liebl W."/>
            <person name="Liesegang H."/>
            <person name="Meincke L."/>
            <person name="Pati A."/>
            <person name="Petersen J."/>
            <person name="Piekarski T."/>
            <person name="Pommerenke C."/>
            <person name="Pradella S."/>
            <person name="Pukall R."/>
            <person name="Rabus R."/>
            <person name="Stackebrandt E."/>
            <person name="Thole S."/>
            <person name="Thompson L."/>
            <person name="Tielen P."/>
            <person name="Tomasch J."/>
            <person name="von Jan M."/>
            <person name="Wanphrut N."/>
            <person name="Wichels A."/>
            <person name="Zech H."/>
            <person name="Simon M."/>
        </authorList>
    </citation>
    <scope>NUCLEOTIDE SEQUENCE [LARGE SCALE GENOMIC DNA]</scope>
    <source>
        <strain evidence="8">DSM 16493 / NCIMB 14021 / DFL 12</strain>
    </source>
</reference>
<feature type="transmembrane region" description="Helical" evidence="5">
    <location>
        <begin position="35"/>
        <end position="59"/>
    </location>
</feature>
<dbReference type="RefSeq" id="WP_012178296.1">
    <property type="nucleotide sequence ID" value="NC_009952.1"/>
</dbReference>
<organism evidence="7 8">
    <name type="scientific">Dinoroseobacter shibae (strain DSM 16493 / NCIMB 14021 / DFL 12)</name>
    <dbReference type="NCBI Taxonomy" id="398580"/>
    <lineage>
        <taxon>Bacteria</taxon>
        <taxon>Pseudomonadati</taxon>
        <taxon>Pseudomonadota</taxon>
        <taxon>Alphaproteobacteria</taxon>
        <taxon>Rhodobacterales</taxon>
        <taxon>Roseobacteraceae</taxon>
        <taxon>Dinoroseobacter</taxon>
    </lineage>
</organism>
<gene>
    <name evidence="7" type="ordered locus">Dshi_1624</name>
</gene>
<dbReference type="Proteomes" id="UP000006833">
    <property type="component" value="Chromosome"/>
</dbReference>